<keyword evidence="2" id="KW-0732">Signal</keyword>
<keyword evidence="4" id="KW-1185">Reference proteome</keyword>
<feature type="compositionally biased region" description="Acidic residues" evidence="1">
    <location>
        <begin position="107"/>
        <end position="118"/>
    </location>
</feature>
<feature type="chain" id="PRO_5022983038" evidence="2">
    <location>
        <begin position="24"/>
        <end position="186"/>
    </location>
</feature>
<evidence type="ECO:0000313" key="4">
    <source>
        <dbReference type="Proteomes" id="UP000318053"/>
    </source>
</evidence>
<dbReference type="RefSeq" id="WP_146389620.1">
    <property type="nucleotide sequence ID" value="NZ_SJPK01000001.1"/>
</dbReference>
<feature type="region of interest" description="Disordered" evidence="1">
    <location>
        <begin position="100"/>
        <end position="119"/>
    </location>
</feature>
<protein>
    <submittedName>
        <fullName evidence="3">Uncharacterized protein</fullName>
    </submittedName>
</protein>
<dbReference type="AlphaFoldDB" id="A0A5C5YJS3"/>
<feature type="signal peptide" evidence="2">
    <location>
        <begin position="1"/>
        <end position="23"/>
    </location>
</feature>
<dbReference type="Proteomes" id="UP000318053">
    <property type="component" value="Unassembled WGS sequence"/>
</dbReference>
<reference evidence="3 4" key="1">
    <citation type="submission" date="2019-02" db="EMBL/GenBank/DDBJ databases">
        <title>Deep-cultivation of Planctomycetes and their phenomic and genomic characterization uncovers novel biology.</title>
        <authorList>
            <person name="Wiegand S."/>
            <person name="Jogler M."/>
            <person name="Boedeker C."/>
            <person name="Pinto D."/>
            <person name="Vollmers J."/>
            <person name="Rivas-Marin E."/>
            <person name="Kohn T."/>
            <person name="Peeters S.H."/>
            <person name="Heuer A."/>
            <person name="Rast P."/>
            <person name="Oberbeckmann S."/>
            <person name="Bunk B."/>
            <person name="Jeske O."/>
            <person name="Meyerdierks A."/>
            <person name="Storesund J.E."/>
            <person name="Kallscheuer N."/>
            <person name="Luecker S."/>
            <person name="Lage O.M."/>
            <person name="Pohl T."/>
            <person name="Merkel B.J."/>
            <person name="Hornburger P."/>
            <person name="Mueller R.-W."/>
            <person name="Bruemmer F."/>
            <person name="Labrenz M."/>
            <person name="Spormann A.M."/>
            <person name="Op Den Camp H."/>
            <person name="Overmann J."/>
            <person name="Amann R."/>
            <person name="Jetten M.S.M."/>
            <person name="Mascher T."/>
            <person name="Medema M.H."/>
            <person name="Devos D.P."/>
            <person name="Kaster A.-K."/>
            <person name="Ovreas L."/>
            <person name="Rohde M."/>
            <person name="Galperin M.Y."/>
            <person name="Jogler C."/>
        </authorList>
    </citation>
    <scope>NUCLEOTIDE SEQUENCE [LARGE SCALE GENOMIC DNA]</scope>
    <source>
        <strain evidence="3 4">CA85</strain>
    </source>
</reference>
<name>A0A5C5YJS3_9BACT</name>
<evidence type="ECO:0000256" key="2">
    <source>
        <dbReference type="SAM" id="SignalP"/>
    </source>
</evidence>
<evidence type="ECO:0000256" key="1">
    <source>
        <dbReference type="SAM" id="MobiDB-lite"/>
    </source>
</evidence>
<sequence precursor="true">MKWNWISIALVACLAGWRGLWLAAGVPDTTATADRVRQVIETQIGSTAAKEANDTPWRVSFAPVGHHTINTPSSFEIVPVGTDLWDASLPVWITPGRDRQPGWAGWDDNDNGEIDDSGELGAAWSDDFCVVQMPADPAPDGRVLDHGAFRPLPPNDEHGAIGEGRVTHEAGAIRQRFDVRYIRDAP</sequence>
<accession>A0A5C5YJS3</accession>
<gene>
    <name evidence="3" type="ORF">CA85_04350</name>
</gene>
<evidence type="ECO:0000313" key="3">
    <source>
        <dbReference type="EMBL" id="TWT75146.1"/>
    </source>
</evidence>
<dbReference type="OrthoDB" id="276986at2"/>
<proteinExistence type="predicted"/>
<organism evidence="3 4">
    <name type="scientific">Allorhodopirellula solitaria</name>
    <dbReference type="NCBI Taxonomy" id="2527987"/>
    <lineage>
        <taxon>Bacteria</taxon>
        <taxon>Pseudomonadati</taxon>
        <taxon>Planctomycetota</taxon>
        <taxon>Planctomycetia</taxon>
        <taxon>Pirellulales</taxon>
        <taxon>Pirellulaceae</taxon>
        <taxon>Allorhodopirellula</taxon>
    </lineage>
</organism>
<comment type="caution">
    <text evidence="3">The sequence shown here is derived from an EMBL/GenBank/DDBJ whole genome shotgun (WGS) entry which is preliminary data.</text>
</comment>
<dbReference type="EMBL" id="SJPK01000001">
    <property type="protein sequence ID" value="TWT75146.1"/>
    <property type="molecule type" value="Genomic_DNA"/>
</dbReference>